<gene>
    <name evidence="1" type="ORF">BJG266_LOCUS37935</name>
    <name evidence="2" type="ORF">QVE165_LOCUS54829</name>
</gene>
<keyword evidence="3" id="KW-1185">Reference proteome</keyword>
<organism evidence="2 3">
    <name type="scientific">Adineta steineri</name>
    <dbReference type="NCBI Taxonomy" id="433720"/>
    <lineage>
        <taxon>Eukaryota</taxon>
        <taxon>Metazoa</taxon>
        <taxon>Spiralia</taxon>
        <taxon>Gnathifera</taxon>
        <taxon>Rotifera</taxon>
        <taxon>Eurotatoria</taxon>
        <taxon>Bdelloidea</taxon>
        <taxon>Adinetida</taxon>
        <taxon>Adinetidae</taxon>
        <taxon>Adineta</taxon>
    </lineage>
</organism>
<evidence type="ECO:0000313" key="2">
    <source>
        <dbReference type="EMBL" id="CAF1615999.1"/>
    </source>
</evidence>
<comment type="caution">
    <text evidence="2">The sequence shown here is derived from an EMBL/GenBank/DDBJ whole genome shotgun (WGS) entry which is preliminary data.</text>
</comment>
<evidence type="ECO:0000313" key="1">
    <source>
        <dbReference type="EMBL" id="CAF1405980.1"/>
    </source>
</evidence>
<dbReference type="Proteomes" id="UP000663832">
    <property type="component" value="Unassembled WGS sequence"/>
</dbReference>
<accession>A0A816C2H5</accession>
<protein>
    <submittedName>
        <fullName evidence="2">Uncharacterized protein</fullName>
    </submittedName>
</protein>
<dbReference type="OrthoDB" id="10432447at2759"/>
<evidence type="ECO:0000313" key="3">
    <source>
        <dbReference type="Proteomes" id="UP000663832"/>
    </source>
</evidence>
<dbReference type="EMBL" id="CAJNOI010001346">
    <property type="protein sequence ID" value="CAF1405980.1"/>
    <property type="molecule type" value="Genomic_DNA"/>
</dbReference>
<sequence length="262" mass="30306">MSAEQTINVPLVARALNMATSSKNVLLLHIKNGDDLIGDLSIDGVLSVRKLRTKLEKLYSISDTLQFLQSDGCPIDQSCESKMQINQLLTDSSNIIYMKDNKNQSTKSPEEQGFTVPIKYSEFCKGRTCAKCDKCRDWYFTGDSAILKWMQRVDNWNSTDWQRWHDGKFWEKFDLRIGHKCTYQFTYTFSYDTLVRRGYHDNNDCKNAENGHFGTNRVGCYSFRRSDGRSQFSFDFAYSAVEGRETVFDIRSFCICVNNCQD</sequence>
<dbReference type="AlphaFoldDB" id="A0A816C2H5"/>
<dbReference type="Proteomes" id="UP000663877">
    <property type="component" value="Unassembled WGS sequence"/>
</dbReference>
<proteinExistence type="predicted"/>
<reference evidence="2" key="1">
    <citation type="submission" date="2021-02" db="EMBL/GenBank/DDBJ databases">
        <authorList>
            <person name="Nowell W R."/>
        </authorList>
    </citation>
    <scope>NUCLEOTIDE SEQUENCE</scope>
</reference>
<name>A0A816C2H5_9BILA</name>
<dbReference type="EMBL" id="CAJNOM010001675">
    <property type="protein sequence ID" value="CAF1615999.1"/>
    <property type="molecule type" value="Genomic_DNA"/>
</dbReference>